<dbReference type="SUPFAM" id="SSF50923">
    <property type="entry name" value="Hemopexin-like domain"/>
    <property type="match status" value="2"/>
</dbReference>
<name>L8WIP8_THACA</name>
<feature type="repeat" description="Hemopexin" evidence="1">
    <location>
        <begin position="79"/>
        <end position="131"/>
    </location>
</feature>
<feature type="region of interest" description="Disordered" evidence="2">
    <location>
        <begin position="1"/>
        <end position="20"/>
    </location>
</feature>
<feature type="repeat" description="Hemopexin" evidence="1">
    <location>
        <begin position="136"/>
        <end position="188"/>
    </location>
</feature>
<dbReference type="AlphaFoldDB" id="L8WIP8"/>
<dbReference type="OrthoDB" id="6845681at2759"/>
<dbReference type="SMART" id="SM00120">
    <property type="entry name" value="HX"/>
    <property type="match status" value="4"/>
</dbReference>
<dbReference type="Gene3D" id="2.110.10.10">
    <property type="entry name" value="Hemopexin-like domain"/>
    <property type="match status" value="1"/>
</dbReference>
<keyword evidence="4" id="KW-1185">Reference proteome</keyword>
<reference evidence="3 4" key="1">
    <citation type="journal article" date="2013" name="Nat. Commun.">
        <title>The evolution and pathogenic mechanisms of the rice sheath blight pathogen.</title>
        <authorList>
            <person name="Zheng A."/>
            <person name="Lin R."/>
            <person name="Xu L."/>
            <person name="Qin P."/>
            <person name="Tang C."/>
            <person name="Ai P."/>
            <person name="Zhang D."/>
            <person name="Liu Y."/>
            <person name="Sun Z."/>
            <person name="Feng H."/>
            <person name="Wang Y."/>
            <person name="Chen Y."/>
            <person name="Liang X."/>
            <person name="Fu R."/>
            <person name="Li Q."/>
            <person name="Zhang J."/>
            <person name="Yu X."/>
            <person name="Xie Z."/>
            <person name="Ding L."/>
            <person name="Guan P."/>
            <person name="Tang J."/>
            <person name="Liang Y."/>
            <person name="Wang S."/>
            <person name="Deng Q."/>
            <person name="Li S."/>
            <person name="Zhu J."/>
            <person name="Wang L."/>
            <person name="Liu H."/>
            <person name="Li P."/>
        </authorList>
    </citation>
    <scope>NUCLEOTIDE SEQUENCE [LARGE SCALE GENOMIC DNA]</scope>
    <source>
        <strain evidence="4">AG-1 IA</strain>
    </source>
</reference>
<sequence>MYKYSDCRRKDDPSLTESPPTLNMVGRAALNIPGTDETYWFKGDKYVRYKWTPGTTTDSVTYGPTEFVKEWESLKESGFKHIDAILPVPGHDRRAYFFSGDKYARIEYVVGAPGDKILGGVRPIKGNWLSLDKAGFSTVDGALQVPGKTDEAYIFSGKQYVRIKFTEGQINDELLDGPKDITTGWSATKFDTIDTIIPRPGNNQNAYLFSGNKYVQIKVNVGGYDELISDHREVAPYWPGLHKAGFY</sequence>
<feature type="compositionally biased region" description="Basic and acidic residues" evidence="2">
    <location>
        <begin position="1"/>
        <end position="13"/>
    </location>
</feature>
<dbReference type="Proteomes" id="UP000011668">
    <property type="component" value="Unassembled WGS sequence"/>
</dbReference>
<dbReference type="InterPro" id="IPR036375">
    <property type="entry name" value="Hemopexin-like_dom_sf"/>
</dbReference>
<dbReference type="InterPro" id="IPR018487">
    <property type="entry name" value="Hemopexin-like_repeat"/>
</dbReference>
<protein>
    <submittedName>
        <fullName evidence="3">Hemopexin domain-containing protein</fullName>
    </submittedName>
</protein>
<comment type="caution">
    <text evidence="3">The sequence shown here is derived from an EMBL/GenBank/DDBJ whole genome shotgun (WGS) entry which is preliminary data.</text>
</comment>
<dbReference type="PROSITE" id="PS51642">
    <property type="entry name" value="HEMOPEXIN_2"/>
    <property type="match status" value="2"/>
</dbReference>
<accession>L8WIP8</accession>
<gene>
    <name evidence="3" type="ORF">AG1IA_09746</name>
</gene>
<dbReference type="EMBL" id="AFRT01003927">
    <property type="protein sequence ID" value="ELU36224.1"/>
    <property type="molecule type" value="Genomic_DNA"/>
</dbReference>
<evidence type="ECO:0000313" key="3">
    <source>
        <dbReference type="EMBL" id="ELU36224.1"/>
    </source>
</evidence>
<dbReference type="OMA" id="YEEEAYF"/>
<dbReference type="HOGENOM" id="CLU_080828_0_0_1"/>
<proteinExistence type="predicted"/>
<dbReference type="STRING" id="983506.L8WIP8"/>
<evidence type="ECO:0000313" key="4">
    <source>
        <dbReference type="Proteomes" id="UP000011668"/>
    </source>
</evidence>
<evidence type="ECO:0000256" key="1">
    <source>
        <dbReference type="PROSITE-ProRule" id="PRU01011"/>
    </source>
</evidence>
<evidence type="ECO:0000256" key="2">
    <source>
        <dbReference type="SAM" id="MobiDB-lite"/>
    </source>
</evidence>
<organism evidence="3 4">
    <name type="scientific">Thanatephorus cucumeris (strain AG1-IA)</name>
    <name type="common">Rice sheath blight fungus</name>
    <name type="synonym">Rhizoctonia solani</name>
    <dbReference type="NCBI Taxonomy" id="983506"/>
    <lineage>
        <taxon>Eukaryota</taxon>
        <taxon>Fungi</taxon>
        <taxon>Dikarya</taxon>
        <taxon>Basidiomycota</taxon>
        <taxon>Agaricomycotina</taxon>
        <taxon>Agaricomycetes</taxon>
        <taxon>Cantharellales</taxon>
        <taxon>Ceratobasidiaceae</taxon>
        <taxon>Rhizoctonia</taxon>
        <taxon>Rhizoctonia solani AG-1</taxon>
    </lineage>
</organism>